<dbReference type="EMBL" id="JANEYF010003465">
    <property type="protein sequence ID" value="KAJ8936088.1"/>
    <property type="molecule type" value="Genomic_DNA"/>
</dbReference>
<evidence type="ECO:0000259" key="1">
    <source>
        <dbReference type="Pfam" id="PF13843"/>
    </source>
</evidence>
<accession>A0AAV8XAZ7</accession>
<organism evidence="2 3">
    <name type="scientific">Rhamnusium bicolor</name>
    <dbReference type="NCBI Taxonomy" id="1586634"/>
    <lineage>
        <taxon>Eukaryota</taxon>
        <taxon>Metazoa</taxon>
        <taxon>Ecdysozoa</taxon>
        <taxon>Arthropoda</taxon>
        <taxon>Hexapoda</taxon>
        <taxon>Insecta</taxon>
        <taxon>Pterygota</taxon>
        <taxon>Neoptera</taxon>
        <taxon>Endopterygota</taxon>
        <taxon>Coleoptera</taxon>
        <taxon>Polyphaga</taxon>
        <taxon>Cucujiformia</taxon>
        <taxon>Chrysomeloidea</taxon>
        <taxon>Cerambycidae</taxon>
        <taxon>Lepturinae</taxon>
        <taxon>Rhagiini</taxon>
        <taxon>Rhamnusium</taxon>
    </lineage>
</organism>
<dbReference type="AlphaFoldDB" id="A0AAV8XAZ7"/>
<sequence length="148" mass="17163">MKDIYYPSKNLSLDESMLLWRGRLLFKQYIKNKKHKFGIKIYILTEPEGLVLTMALYTGQVDEMGRVTPNREYLGNGHAIFMDNFYNSYTLAKQLLDLKTYCTGTLRSDRKDNPKDIMKAKLKKGETKAAYRDGVMVARQTRGHLSIN</sequence>
<keyword evidence="3" id="KW-1185">Reference proteome</keyword>
<gene>
    <name evidence="2" type="ORF">NQ314_012497</name>
</gene>
<comment type="caution">
    <text evidence="2">The sequence shown here is derived from an EMBL/GenBank/DDBJ whole genome shotgun (WGS) entry which is preliminary data.</text>
</comment>
<proteinExistence type="predicted"/>
<reference evidence="2" key="1">
    <citation type="journal article" date="2023" name="Insect Mol. Biol.">
        <title>Genome sequencing provides insights into the evolution of gene families encoding plant cell wall-degrading enzymes in longhorned beetles.</title>
        <authorList>
            <person name="Shin N.R."/>
            <person name="Okamura Y."/>
            <person name="Kirsch R."/>
            <person name="Pauchet Y."/>
        </authorList>
    </citation>
    <scope>NUCLEOTIDE SEQUENCE</scope>
    <source>
        <strain evidence="2">RBIC_L_NR</strain>
    </source>
</reference>
<dbReference type="Pfam" id="PF13843">
    <property type="entry name" value="DDE_Tnp_1_7"/>
    <property type="match status" value="1"/>
</dbReference>
<protein>
    <recommendedName>
        <fullName evidence="1">PiggyBac transposable element-derived protein domain-containing protein</fullName>
    </recommendedName>
</protein>
<evidence type="ECO:0000313" key="2">
    <source>
        <dbReference type="EMBL" id="KAJ8936088.1"/>
    </source>
</evidence>
<feature type="domain" description="PiggyBac transposable element-derived protein" evidence="1">
    <location>
        <begin position="1"/>
        <end position="143"/>
    </location>
</feature>
<name>A0AAV8XAZ7_9CUCU</name>
<dbReference type="Proteomes" id="UP001162156">
    <property type="component" value="Unassembled WGS sequence"/>
</dbReference>
<evidence type="ECO:0000313" key="3">
    <source>
        <dbReference type="Proteomes" id="UP001162156"/>
    </source>
</evidence>
<dbReference type="InterPro" id="IPR029526">
    <property type="entry name" value="PGBD"/>
</dbReference>
<dbReference type="PANTHER" id="PTHR46599">
    <property type="entry name" value="PIGGYBAC TRANSPOSABLE ELEMENT-DERIVED PROTEIN 4"/>
    <property type="match status" value="1"/>
</dbReference>
<dbReference type="PANTHER" id="PTHR46599:SF3">
    <property type="entry name" value="PIGGYBAC TRANSPOSABLE ELEMENT-DERIVED PROTEIN 4"/>
    <property type="match status" value="1"/>
</dbReference>